<keyword evidence="2" id="KW-1185">Reference proteome</keyword>
<dbReference type="RefSeq" id="WP_112280539.1">
    <property type="nucleotide sequence ID" value="NZ_MASW01000001.1"/>
</dbReference>
<dbReference type="AlphaFoldDB" id="A0A2V4BPI7"/>
<sequence length="289" mass="31003">MDQTEARTAAAQCHRVLEPLHSMVYFAPEAEQAFSDLGLEGGRMAYFASRSAPLGPVNAGVVSATFYSFNPELVARHIPRAWTLAEPAKIVEARFQAAEAALRRLLGDELAGSDRLAELAGLVREAAQGCTPEGRPLYAGHAELDWPAGPVQTLWHGASLLREYRGDGHIAVLVGHGLGGLDALVTHTATGQGFREEAAKKRRGWSDDQWTAAVDGLRERGLLDAAGALTDAGVRERERIEDETNAAAAVPWQRVGAEKAGRIRELARELSRAAVAAGAFPPDLFAARR</sequence>
<dbReference type="Pfam" id="PF21863">
    <property type="entry name" value="HTH_67"/>
    <property type="match status" value="1"/>
</dbReference>
<dbReference type="NCBIfam" id="NF047719">
    <property type="entry name" value="SCO6745_fam_HTH"/>
    <property type="match status" value="1"/>
</dbReference>
<dbReference type="OrthoDB" id="157052at2"/>
<organism evidence="1 2">
    <name type="scientific">Prauserella muralis</name>
    <dbReference type="NCBI Taxonomy" id="588067"/>
    <lineage>
        <taxon>Bacteria</taxon>
        <taxon>Bacillati</taxon>
        <taxon>Actinomycetota</taxon>
        <taxon>Actinomycetes</taxon>
        <taxon>Pseudonocardiales</taxon>
        <taxon>Pseudonocardiaceae</taxon>
        <taxon>Prauserella</taxon>
    </lineage>
</organism>
<name>A0A2V4BPI7_9PSEU</name>
<gene>
    <name evidence="1" type="ORF">BAY60_09690</name>
</gene>
<comment type="caution">
    <text evidence="1">The sequence shown here is derived from an EMBL/GenBank/DDBJ whole genome shotgun (WGS) entry which is preliminary data.</text>
</comment>
<proteinExistence type="predicted"/>
<protein>
    <submittedName>
        <fullName evidence="1">Uncharacterized protein</fullName>
    </submittedName>
</protein>
<accession>A0A2V4BPI7</accession>
<evidence type="ECO:0000313" key="1">
    <source>
        <dbReference type="EMBL" id="PXY32513.1"/>
    </source>
</evidence>
<evidence type="ECO:0000313" key="2">
    <source>
        <dbReference type="Proteomes" id="UP000249915"/>
    </source>
</evidence>
<dbReference type="Proteomes" id="UP000249915">
    <property type="component" value="Unassembled WGS sequence"/>
</dbReference>
<dbReference type="InterPro" id="IPR054058">
    <property type="entry name" value="HTH_67"/>
</dbReference>
<dbReference type="EMBL" id="MASW01000001">
    <property type="protein sequence ID" value="PXY32513.1"/>
    <property type="molecule type" value="Genomic_DNA"/>
</dbReference>
<reference evidence="1 2" key="1">
    <citation type="submission" date="2016-07" db="EMBL/GenBank/DDBJ databases">
        <title>Draft genome sequence of Prauserella muralis DSM 45305, isolated from a mould-covered wall in an indoor environment.</title>
        <authorList>
            <person name="Ruckert C."/>
            <person name="Albersmeier A."/>
            <person name="Jiang C.-L."/>
            <person name="Jiang Y."/>
            <person name="Kalinowski J."/>
            <person name="Schneider O."/>
            <person name="Winkler A."/>
            <person name="Zotchev S.B."/>
        </authorList>
    </citation>
    <scope>NUCLEOTIDE SEQUENCE [LARGE SCALE GENOMIC DNA]</scope>
    <source>
        <strain evidence="1 2">DSM 45305</strain>
    </source>
</reference>